<evidence type="ECO:0000313" key="2">
    <source>
        <dbReference type="Proteomes" id="UP001386955"/>
    </source>
</evidence>
<name>A0AAN9XTY3_PSOTE</name>
<protein>
    <submittedName>
        <fullName evidence="1">Uncharacterized protein</fullName>
    </submittedName>
</protein>
<evidence type="ECO:0000313" key="1">
    <source>
        <dbReference type="EMBL" id="KAK7407394.1"/>
    </source>
</evidence>
<comment type="caution">
    <text evidence="1">The sequence shown here is derived from an EMBL/GenBank/DDBJ whole genome shotgun (WGS) entry which is preliminary data.</text>
</comment>
<dbReference type="AlphaFoldDB" id="A0AAN9XTY3"/>
<dbReference type="EMBL" id="JAYMYS010000002">
    <property type="protein sequence ID" value="KAK7407394.1"/>
    <property type="molecule type" value="Genomic_DNA"/>
</dbReference>
<dbReference type="Proteomes" id="UP001386955">
    <property type="component" value="Unassembled WGS sequence"/>
</dbReference>
<gene>
    <name evidence="1" type="ORF">VNO78_09281</name>
</gene>
<sequence length="147" mass="16199">MGAHETTEQPFTNTDGAVERVISNEGKFSDQTLQHSFVDRTRILYSTTHLPSIRPIENHSPLSLSVVVEQTISTPPISSCTTSHHQTSPWVRPEPNFVEVSGEDDVLGSPVNPISTCSRNNLGFAGHEPNSNSFSFYNCSHKSFNRG</sequence>
<reference evidence="1 2" key="1">
    <citation type="submission" date="2024-01" db="EMBL/GenBank/DDBJ databases">
        <title>The genomes of 5 underutilized Papilionoideae crops provide insights into root nodulation and disease resistanc.</title>
        <authorList>
            <person name="Jiang F."/>
        </authorList>
    </citation>
    <scope>NUCLEOTIDE SEQUENCE [LARGE SCALE GENOMIC DNA]</scope>
    <source>
        <strain evidence="1">DUOXIRENSHENG_FW03</strain>
        <tissue evidence="1">Leaves</tissue>
    </source>
</reference>
<proteinExistence type="predicted"/>
<accession>A0AAN9XTY3</accession>
<keyword evidence="2" id="KW-1185">Reference proteome</keyword>
<organism evidence="1 2">
    <name type="scientific">Psophocarpus tetragonolobus</name>
    <name type="common">Winged bean</name>
    <name type="synonym">Dolichos tetragonolobus</name>
    <dbReference type="NCBI Taxonomy" id="3891"/>
    <lineage>
        <taxon>Eukaryota</taxon>
        <taxon>Viridiplantae</taxon>
        <taxon>Streptophyta</taxon>
        <taxon>Embryophyta</taxon>
        <taxon>Tracheophyta</taxon>
        <taxon>Spermatophyta</taxon>
        <taxon>Magnoliopsida</taxon>
        <taxon>eudicotyledons</taxon>
        <taxon>Gunneridae</taxon>
        <taxon>Pentapetalae</taxon>
        <taxon>rosids</taxon>
        <taxon>fabids</taxon>
        <taxon>Fabales</taxon>
        <taxon>Fabaceae</taxon>
        <taxon>Papilionoideae</taxon>
        <taxon>50 kb inversion clade</taxon>
        <taxon>NPAAA clade</taxon>
        <taxon>indigoferoid/millettioid clade</taxon>
        <taxon>Phaseoleae</taxon>
        <taxon>Psophocarpus</taxon>
    </lineage>
</organism>